<protein>
    <submittedName>
        <fullName evidence="1">Uncharacterized protein</fullName>
    </submittedName>
</protein>
<reference evidence="1" key="1">
    <citation type="journal article" date="2023" name="Int. J. Syst. Evol. Microbiol.">
        <title>&lt;i&gt;Shewanella septentrionalis&lt;/i&gt; sp. nov. and &lt;i&gt;Shewanella holmiensis&lt;/i&gt; sp. nov., isolated from Baltic Sea water and sediments.</title>
        <authorList>
            <person name="Martin-Rodriguez A.J."/>
            <person name="Thorell K."/>
            <person name="Joffre E."/>
            <person name="Jensie-Markopoulos S."/>
            <person name="Moore E.R.B."/>
            <person name="Sjoling A."/>
        </authorList>
    </citation>
    <scope>NUCLEOTIDE SEQUENCE</scope>
    <source>
        <strain evidence="1">SP1W3</strain>
    </source>
</reference>
<name>A0A9X3AXA7_9GAMM</name>
<sequence length="99" mass="10984">MSILFLVRDSALYPTSIAILEVSLDADAERLIVMNRITTECLTVLNNTQSNTVKVRLPMDYIISNNLLLLMVDDDAVFNVSAVDGINCQIVSTPYDMSQ</sequence>
<comment type="caution">
    <text evidence="1">The sequence shown here is derived from an EMBL/GenBank/DDBJ whole genome shotgun (WGS) entry which is preliminary data.</text>
</comment>
<dbReference type="RefSeq" id="WP_261271600.1">
    <property type="nucleotide sequence ID" value="NZ_JAMTCC010000002.1"/>
</dbReference>
<organism evidence="1 2">
    <name type="scientific">Shewanella septentrionalis</name>
    <dbReference type="NCBI Taxonomy" id="2952223"/>
    <lineage>
        <taxon>Bacteria</taxon>
        <taxon>Pseudomonadati</taxon>
        <taxon>Pseudomonadota</taxon>
        <taxon>Gammaproteobacteria</taxon>
        <taxon>Alteromonadales</taxon>
        <taxon>Shewanellaceae</taxon>
        <taxon>Shewanella</taxon>
    </lineage>
</organism>
<dbReference type="AlphaFoldDB" id="A0A9X3AXA7"/>
<gene>
    <name evidence="1" type="ORF">NE536_01725</name>
</gene>
<dbReference type="EMBL" id="JAMTCC010000002">
    <property type="protein sequence ID" value="MCT7944089.1"/>
    <property type="molecule type" value="Genomic_DNA"/>
</dbReference>
<accession>A0A9X3AXA7</accession>
<evidence type="ECO:0000313" key="2">
    <source>
        <dbReference type="Proteomes" id="UP001155604"/>
    </source>
</evidence>
<keyword evidence="2" id="KW-1185">Reference proteome</keyword>
<evidence type="ECO:0000313" key="1">
    <source>
        <dbReference type="EMBL" id="MCT7944089.1"/>
    </source>
</evidence>
<proteinExistence type="predicted"/>
<dbReference type="Proteomes" id="UP001155604">
    <property type="component" value="Unassembled WGS sequence"/>
</dbReference>